<dbReference type="Gene3D" id="1.10.287.1260">
    <property type="match status" value="1"/>
</dbReference>
<reference evidence="8" key="1">
    <citation type="submission" date="2016-10" db="EMBL/GenBank/DDBJ databases">
        <authorList>
            <person name="Varghese N."/>
            <person name="Submissions S."/>
        </authorList>
    </citation>
    <scope>NUCLEOTIDE SEQUENCE [LARGE SCALE GENOMIC DNA]</scope>
    <source>
        <strain evidence="8">DSM 19891</strain>
    </source>
</reference>
<proteinExistence type="predicted"/>
<dbReference type="EMBL" id="FOYX01000001">
    <property type="protein sequence ID" value="SFR59555.1"/>
    <property type="molecule type" value="Genomic_DNA"/>
</dbReference>
<name>A0A1I6HYL8_9FLAO</name>
<dbReference type="SUPFAM" id="SSF50182">
    <property type="entry name" value="Sm-like ribonucleoproteins"/>
    <property type="match status" value="1"/>
</dbReference>
<evidence type="ECO:0000256" key="1">
    <source>
        <dbReference type="ARBA" id="ARBA00004370"/>
    </source>
</evidence>
<dbReference type="GO" id="GO:0016020">
    <property type="term" value="C:membrane"/>
    <property type="evidence" value="ECO:0007669"/>
    <property type="project" value="UniProtKB-SubCell"/>
</dbReference>
<dbReference type="PANTHER" id="PTHR30566">
    <property type="entry name" value="YNAI-RELATED MECHANOSENSITIVE ION CHANNEL"/>
    <property type="match status" value="1"/>
</dbReference>
<dbReference type="InterPro" id="IPR006685">
    <property type="entry name" value="MscS_channel_2nd"/>
</dbReference>
<evidence type="ECO:0000256" key="5">
    <source>
        <dbReference type="SAM" id="Phobius"/>
    </source>
</evidence>
<sequence length="356" mass="41212">MNTFFDTVPRSELYLFLVSLIAILFAYWLISYFLRKFGRDPKYLLPEGTFRKLSWPIFFVFISILIRSEALRTILNLNEHQYFFKKTSTILFIFSVTWLMLNLLKIIKKIIVSNYDVHVENNLKARKIYTQFNILERIFMFVIVLLAIGAVLMSFESIRELGVSIFASAGVAGIIIGFSAQKMIGTVLAGIQIAIAQPIKIDDVVIVEGEWGRIEEITLTYVVVKIWDKRRLIVPTPYFIEKPFQNWTKTSSDILGTVFLYTDYNVPFDAIREELTKILESTDLWDKEVNVLQVTESKQNSVEIRALMSAKDSPTAWDLRVLVREKLITFLQQNYPESIARNRVLLEKSSDESNNS</sequence>
<accession>A0A1I6HYL8</accession>
<feature type="transmembrane region" description="Helical" evidence="5">
    <location>
        <begin position="134"/>
        <end position="155"/>
    </location>
</feature>
<keyword evidence="2 5" id="KW-0812">Transmembrane</keyword>
<feature type="transmembrane region" description="Helical" evidence="5">
    <location>
        <begin position="13"/>
        <end position="34"/>
    </location>
</feature>
<feature type="transmembrane region" description="Helical" evidence="5">
    <location>
        <begin position="161"/>
        <end position="180"/>
    </location>
</feature>
<keyword evidence="8" id="KW-1185">Reference proteome</keyword>
<dbReference type="AlphaFoldDB" id="A0A1I6HYL8"/>
<organism evidence="7 8">
    <name type="scientific">Maribacter stanieri</name>
    <dbReference type="NCBI Taxonomy" id="440514"/>
    <lineage>
        <taxon>Bacteria</taxon>
        <taxon>Pseudomonadati</taxon>
        <taxon>Bacteroidota</taxon>
        <taxon>Flavobacteriia</taxon>
        <taxon>Flavobacteriales</taxon>
        <taxon>Flavobacteriaceae</taxon>
        <taxon>Maribacter</taxon>
    </lineage>
</organism>
<dbReference type="Pfam" id="PF00924">
    <property type="entry name" value="MS_channel_2nd"/>
    <property type="match status" value="1"/>
</dbReference>
<dbReference type="Proteomes" id="UP000199462">
    <property type="component" value="Unassembled WGS sequence"/>
</dbReference>
<feature type="transmembrane region" description="Helical" evidence="5">
    <location>
        <begin position="87"/>
        <end position="104"/>
    </location>
</feature>
<dbReference type="InterPro" id="IPR010920">
    <property type="entry name" value="LSM_dom_sf"/>
</dbReference>
<evidence type="ECO:0000256" key="4">
    <source>
        <dbReference type="ARBA" id="ARBA00023136"/>
    </source>
</evidence>
<evidence type="ECO:0000259" key="6">
    <source>
        <dbReference type="Pfam" id="PF00924"/>
    </source>
</evidence>
<keyword evidence="3 5" id="KW-1133">Transmembrane helix</keyword>
<gene>
    <name evidence="7" type="ORF">SAMN04488010_0919</name>
</gene>
<dbReference type="RefSeq" id="WP_091901753.1">
    <property type="nucleotide sequence ID" value="NZ_CANMNE010000002.1"/>
</dbReference>
<dbReference type="GO" id="GO:0008381">
    <property type="term" value="F:mechanosensitive monoatomic ion channel activity"/>
    <property type="evidence" value="ECO:0007669"/>
    <property type="project" value="UniProtKB-ARBA"/>
</dbReference>
<evidence type="ECO:0000256" key="3">
    <source>
        <dbReference type="ARBA" id="ARBA00022989"/>
    </source>
</evidence>
<evidence type="ECO:0000256" key="2">
    <source>
        <dbReference type="ARBA" id="ARBA00022692"/>
    </source>
</evidence>
<protein>
    <submittedName>
        <fullName evidence="7">Small-conductance mechanosensitive channel</fullName>
    </submittedName>
</protein>
<keyword evidence="4 5" id="KW-0472">Membrane</keyword>
<dbReference type="InterPro" id="IPR023408">
    <property type="entry name" value="MscS_beta-dom_sf"/>
</dbReference>
<feature type="domain" description="Mechanosensitive ion channel MscS" evidence="6">
    <location>
        <begin position="184"/>
        <end position="249"/>
    </location>
</feature>
<evidence type="ECO:0000313" key="8">
    <source>
        <dbReference type="Proteomes" id="UP000199462"/>
    </source>
</evidence>
<dbReference type="STRING" id="440514.SAMN04488010_0919"/>
<evidence type="ECO:0000313" key="7">
    <source>
        <dbReference type="EMBL" id="SFR59555.1"/>
    </source>
</evidence>
<dbReference type="PANTHER" id="PTHR30566:SF25">
    <property type="entry name" value="INNER MEMBRANE PROTEIN"/>
    <property type="match status" value="1"/>
</dbReference>
<comment type="subcellular location">
    <subcellularLocation>
        <location evidence="1">Membrane</location>
    </subcellularLocation>
</comment>
<dbReference type="Gene3D" id="2.30.30.60">
    <property type="match status" value="1"/>
</dbReference>
<feature type="transmembrane region" description="Helical" evidence="5">
    <location>
        <begin position="55"/>
        <end position="75"/>
    </location>
</feature>